<proteinExistence type="predicted"/>
<dbReference type="Proteomes" id="UP000638648">
    <property type="component" value="Unassembled WGS sequence"/>
</dbReference>
<dbReference type="EMBL" id="JADBEM010000001">
    <property type="protein sequence ID" value="MBE1605803.1"/>
    <property type="molecule type" value="Genomic_DNA"/>
</dbReference>
<reference evidence="1" key="1">
    <citation type="submission" date="2020-10" db="EMBL/GenBank/DDBJ databases">
        <title>Sequencing the genomes of 1000 actinobacteria strains.</title>
        <authorList>
            <person name="Klenk H.-P."/>
        </authorList>
    </citation>
    <scope>NUCLEOTIDE SEQUENCE</scope>
    <source>
        <strain evidence="1">DSM 45354</strain>
    </source>
</reference>
<protein>
    <submittedName>
        <fullName evidence="1">Uncharacterized protein</fullName>
    </submittedName>
</protein>
<evidence type="ECO:0000313" key="2">
    <source>
        <dbReference type="Proteomes" id="UP000638648"/>
    </source>
</evidence>
<keyword evidence="2" id="KW-1185">Reference proteome</keyword>
<organism evidence="1 2">
    <name type="scientific">Actinopolymorpha pittospori</name>
    <dbReference type="NCBI Taxonomy" id="648752"/>
    <lineage>
        <taxon>Bacteria</taxon>
        <taxon>Bacillati</taxon>
        <taxon>Actinomycetota</taxon>
        <taxon>Actinomycetes</taxon>
        <taxon>Propionibacteriales</taxon>
        <taxon>Actinopolymorphaceae</taxon>
        <taxon>Actinopolymorpha</taxon>
    </lineage>
</organism>
<name>A0A927MVZ5_9ACTN</name>
<dbReference type="AlphaFoldDB" id="A0A927MVZ5"/>
<evidence type="ECO:0000313" key="1">
    <source>
        <dbReference type="EMBL" id="MBE1605803.1"/>
    </source>
</evidence>
<gene>
    <name evidence="1" type="ORF">HEB94_002651</name>
</gene>
<accession>A0A927MVZ5</accession>
<comment type="caution">
    <text evidence="1">The sequence shown here is derived from an EMBL/GenBank/DDBJ whole genome shotgun (WGS) entry which is preliminary data.</text>
</comment>
<sequence>MTFNLSNVALLADSFYGAGMVRFAHGLLVASAPTSTDAHNEWDPGVAPIHAGPDSLYISVRQAASGHVGVVCIEGPYSPPGLDKLFAGEISLPDASLAIYDPNGAMGLRLPVAGKRNRIEVYGDDPEESSQVCIVLTEIA</sequence>